<proteinExistence type="predicted"/>
<dbReference type="GeneID" id="300198867"/>
<dbReference type="Proteomes" id="UP001303695">
    <property type="component" value="Segment"/>
</dbReference>
<organism evidence="1 2">
    <name type="scientific">Caudoviricetes sp. vir249</name>
    <dbReference type="NCBI Taxonomy" id="3068355"/>
    <lineage>
        <taxon>Viruses</taxon>
        <taxon>Duplodnaviria</taxon>
        <taxon>Heunggongvirae</taxon>
        <taxon>Uroviricota</taxon>
        <taxon>Caudoviricetes</taxon>
    </lineage>
</organism>
<accession>A0AA87CHT9</accession>
<reference evidence="1 2" key="1">
    <citation type="journal article" date="2023" name="Nat. Microbiol.">
        <title>A compendium of viruses from methanogenic archaea reveals their diversity and adaptations to the gut environment.</title>
        <authorList>
            <person name="Medvedeva S."/>
            <person name="Borrel G."/>
            <person name="Krupovic M."/>
            <person name="Gribaldo S."/>
        </authorList>
    </citation>
    <scope>NUCLEOTIDE SEQUENCE [LARGE SCALE GENOMIC DNA]</scope>
</reference>
<sequence length="135" mass="15815">MLCGKNKEAVSFNVSHKTFFNDETTFFKCGKDGEIRTVRDKYNFKNYVAVPFDNNDDMMRIFTAPNFESFIRDGVTRLVWKNWVLKTTTETFGVSYKDIIIFDENNEIVDCLMNGQNKPYEILLACNDYIVEQDD</sequence>
<dbReference type="RefSeq" id="YP_013605262.1">
    <property type="nucleotide sequence ID" value="NC_133254.1"/>
</dbReference>
<name>A0AA87CHT9_9CAUD</name>
<evidence type="ECO:0000313" key="1">
    <source>
        <dbReference type="EMBL" id="DBA35482.1"/>
    </source>
</evidence>
<evidence type="ECO:0000313" key="2">
    <source>
        <dbReference type="Proteomes" id="UP001303695"/>
    </source>
</evidence>
<protein>
    <submittedName>
        <fullName evidence="1">Uncharacterized protein</fullName>
    </submittedName>
</protein>
<keyword evidence="2" id="KW-1185">Reference proteome</keyword>
<dbReference type="EMBL" id="BK063678">
    <property type="protein sequence ID" value="DBA35482.1"/>
    <property type="molecule type" value="Genomic_DNA"/>
</dbReference>
<gene>
    <name evidence="1" type="ORF">vir249_00037</name>
</gene>